<evidence type="ECO:0008006" key="4">
    <source>
        <dbReference type="Google" id="ProtNLM"/>
    </source>
</evidence>
<accession>A0A8U0LKL4</accession>
<feature type="compositionally biased region" description="Basic and acidic residues" evidence="1">
    <location>
        <begin position="15"/>
        <end position="24"/>
    </location>
</feature>
<comment type="caution">
    <text evidence="2">The sequence shown here is derived from an EMBL/GenBank/DDBJ whole genome shotgun (WGS) entry which is preliminary data.</text>
</comment>
<dbReference type="Proteomes" id="UP000494246">
    <property type="component" value="Unassembled WGS sequence"/>
</dbReference>
<name>A0A8U0LKL4_BIFLI</name>
<gene>
    <name evidence="2" type="ORF">BIFLH23_02109</name>
</gene>
<evidence type="ECO:0000256" key="1">
    <source>
        <dbReference type="SAM" id="MobiDB-lite"/>
    </source>
</evidence>
<evidence type="ECO:0000313" key="3">
    <source>
        <dbReference type="Proteomes" id="UP000494246"/>
    </source>
</evidence>
<sequence>MADETEENPFATHTELSKRWKQMPDDPDYVDQRLADASQFIREQCPGWRDIASATLERIACELAKDVISSDMQTEGAGFDTTGASNLSLTAGSFTQSMTFSNPRGEFYLSKGQKKALGLTGQRFYSVDLSSGEAS</sequence>
<feature type="region of interest" description="Disordered" evidence="1">
    <location>
        <begin position="1"/>
        <end position="24"/>
    </location>
</feature>
<organism evidence="2 3">
    <name type="scientific">Bifidobacterium longum subsp. infantis</name>
    <dbReference type="NCBI Taxonomy" id="1682"/>
    <lineage>
        <taxon>Bacteria</taxon>
        <taxon>Bacillati</taxon>
        <taxon>Actinomycetota</taxon>
        <taxon>Actinomycetes</taxon>
        <taxon>Bifidobacteriales</taxon>
        <taxon>Bifidobacteriaceae</taxon>
        <taxon>Bifidobacterium</taxon>
    </lineage>
</organism>
<dbReference type="AlphaFoldDB" id="A0A8U0LKL4"/>
<proteinExistence type="predicted"/>
<protein>
    <recommendedName>
        <fullName evidence="4">Phage protein Gp19/Gp15/Gp42</fullName>
    </recommendedName>
</protein>
<dbReference type="RefSeq" id="WP_077424031.1">
    <property type="nucleotide sequence ID" value="NZ_CABWKH010000027.1"/>
</dbReference>
<dbReference type="EMBL" id="CABWKH010000027">
    <property type="protein sequence ID" value="VWQ38424.1"/>
    <property type="molecule type" value="Genomic_DNA"/>
</dbReference>
<reference evidence="2 3" key="1">
    <citation type="submission" date="2019-10" db="EMBL/GenBank/DDBJ databases">
        <authorList>
            <consortium name="Melissa Lawson"/>
            <person name="O'neill I."/>
        </authorList>
    </citation>
    <scope>NUCLEOTIDE SEQUENCE [LARGE SCALE GENOMIC DNA]</scope>
    <source>
        <strain evidence="2">LH_23</strain>
    </source>
</reference>
<evidence type="ECO:0000313" key="2">
    <source>
        <dbReference type="EMBL" id="VWQ38424.1"/>
    </source>
</evidence>